<name>A0A6J6BK18_9ZZZZ</name>
<feature type="domain" description="Cupin type-2" evidence="3">
    <location>
        <begin position="86"/>
        <end position="147"/>
    </location>
</feature>
<evidence type="ECO:0000313" key="4">
    <source>
        <dbReference type="EMBL" id="CAB4539401.1"/>
    </source>
</evidence>
<dbReference type="Gene3D" id="2.60.120.10">
    <property type="entry name" value="Jelly Rolls"/>
    <property type="match status" value="2"/>
</dbReference>
<sequence>MEPTLVMGGSAEGLDDEDWSGQSSYFEYSRAANPVASGRIPPVAMERFPAARHQAVATGIIPFDLSEQLSITEGPATSPALLTSFIRIAPGASVDTAPVATSELYHVISGSGVSIVNGRELEWGAGDFFVLPANSTTVHRASTDTTMYWVTDEPLLRHLGVVPTHAKFEPTRFPAERVRAELADVESSPRATDRNRLSILLNTTPNDMTQTVTHVLWAMYGLLPVGAVQRPHRHQSVALDLVGDCKPGCYTLVGRSVDEDGEIIDPIRVDWEPHSAFVTPPGMWHAHYNESGEQAWIIPIQDAGLQTYLRSLDIRFAPSARK</sequence>
<dbReference type="PANTHER" id="PTHR41517:SF1">
    <property type="entry name" value="CUPIN"/>
    <property type="match status" value="1"/>
</dbReference>
<dbReference type="SUPFAM" id="SSF51182">
    <property type="entry name" value="RmlC-like cupins"/>
    <property type="match status" value="1"/>
</dbReference>
<evidence type="ECO:0000256" key="2">
    <source>
        <dbReference type="ARBA" id="ARBA00023002"/>
    </source>
</evidence>
<dbReference type="InterPro" id="IPR011051">
    <property type="entry name" value="RmlC_Cupin_sf"/>
</dbReference>
<protein>
    <submittedName>
        <fullName evidence="4">Unannotated protein</fullName>
    </submittedName>
</protein>
<dbReference type="EMBL" id="CAEZSU010000005">
    <property type="protein sequence ID" value="CAB4539401.1"/>
    <property type="molecule type" value="Genomic_DNA"/>
</dbReference>
<keyword evidence="1" id="KW-0223">Dioxygenase</keyword>
<organism evidence="4">
    <name type="scientific">freshwater metagenome</name>
    <dbReference type="NCBI Taxonomy" id="449393"/>
    <lineage>
        <taxon>unclassified sequences</taxon>
        <taxon>metagenomes</taxon>
        <taxon>ecological metagenomes</taxon>
    </lineage>
</organism>
<dbReference type="Pfam" id="PF07883">
    <property type="entry name" value="Cupin_2"/>
    <property type="match status" value="1"/>
</dbReference>
<dbReference type="GO" id="GO:0051213">
    <property type="term" value="F:dioxygenase activity"/>
    <property type="evidence" value="ECO:0007669"/>
    <property type="project" value="UniProtKB-KW"/>
</dbReference>
<keyword evidence="2" id="KW-0560">Oxidoreductase</keyword>
<evidence type="ECO:0000259" key="3">
    <source>
        <dbReference type="Pfam" id="PF07883"/>
    </source>
</evidence>
<evidence type="ECO:0000256" key="1">
    <source>
        <dbReference type="ARBA" id="ARBA00022964"/>
    </source>
</evidence>
<reference evidence="4" key="1">
    <citation type="submission" date="2020-05" db="EMBL/GenBank/DDBJ databases">
        <authorList>
            <person name="Chiriac C."/>
            <person name="Salcher M."/>
            <person name="Ghai R."/>
            <person name="Kavagutti S V."/>
        </authorList>
    </citation>
    <scope>NUCLEOTIDE SEQUENCE</scope>
</reference>
<dbReference type="InterPro" id="IPR014710">
    <property type="entry name" value="RmlC-like_jellyroll"/>
</dbReference>
<accession>A0A6J6BK18</accession>
<dbReference type="EMBL" id="CAEZXE010000117">
    <property type="protein sequence ID" value="CAB4685033.1"/>
    <property type="molecule type" value="Genomic_DNA"/>
</dbReference>
<evidence type="ECO:0000313" key="5">
    <source>
        <dbReference type="EMBL" id="CAB4685033.1"/>
    </source>
</evidence>
<dbReference type="InterPro" id="IPR047183">
    <property type="entry name" value="GDO-like"/>
</dbReference>
<dbReference type="InterPro" id="IPR013096">
    <property type="entry name" value="Cupin_2"/>
</dbReference>
<gene>
    <name evidence="4" type="ORF">UFOPK1495_00098</name>
    <name evidence="5" type="ORF">UFOPK2350_01264</name>
</gene>
<dbReference type="PANTHER" id="PTHR41517">
    <property type="entry name" value="1,2-DIOXYGENASE PROTEIN-RELATED"/>
    <property type="match status" value="1"/>
</dbReference>
<dbReference type="AlphaFoldDB" id="A0A6J6BK18"/>
<proteinExistence type="predicted"/>